<gene>
    <name evidence="3" type="ORF">B7Z12_17675</name>
</gene>
<evidence type="ECO:0000313" key="3">
    <source>
        <dbReference type="EMBL" id="OYW99670.1"/>
    </source>
</evidence>
<feature type="domain" description="FecR protein" evidence="2">
    <location>
        <begin position="108"/>
        <end position="199"/>
    </location>
</feature>
<dbReference type="EMBL" id="NCDQ01000377">
    <property type="protein sequence ID" value="OYW99670.1"/>
    <property type="molecule type" value="Genomic_DNA"/>
</dbReference>
<evidence type="ECO:0000259" key="2">
    <source>
        <dbReference type="Pfam" id="PF04773"/>
    </source>
</evidence>
<dbReference type="InterPro" id="IPR006860">
    <property type="entry name" value="FecR"/>
</dbReference>
<comment type="caution">
    <text evidence="3">The sequence shown here is derived from an EMBL/GenBank/DDBJ whole genome shotgun (WGS) entry which is preliminary data.</text>
</comment>
<reference evidence="3 4" key="1">
    <citation type="submission" date="2017-03" db="EMBL/GenBank/DDBJ databases">
        <title>Lifting the veil on microbial sulfur biogeochemistry in mining wastewaters.</title>
        <authorList>
            <person name="Kantor R.S."/>
            <person name="Colenbrander Nelson T."/>
            <person name="Marshall S."/>
            <person name="Bennett D."/>
            <person name="Apte S."/>
            <person name="Camacho D."/>
            <person name="Thomas B.C."/>
            <person name="Warren L.A."/>
            <person name="Banfield J.F."/>
        </authorList>
    </citation>
    <scope>NUCLEOTIDE SEQUENCE [LARGE SCALE GENOMIC DNA]</scope>
    <source>
        <strain evidence="3">32-67-7</strain>
    </source>
</reference>
<name>A0A258CVR2_CAUVI</name>
<dbReference type="Pfam" id="PF04773">
    <property type="entry name" value="FecR"/>
    <property type="match status" value="1"/>
</dbReference>
<dbReference type="Proteomes" id="UP000215616">
    <property type="component" value="Unassembled WGS sequence"/>
</dbReference>
<dbReference type="PANTHER" id="PTHR30273">
    <property type="entry name" value="PERIPLASMIC SIGNAL SENSOR AND SIGMA FACTOR ACTIVATOR FECR-RELATED"/>
    <property type="match status" value="1"/>
</dbReference>
<dbReference type="Gene3D" id="2.60.120.1440">
    <property type="match status" value="1"/>
</dbReference>
<feature type="transmembrane region" description="Helical" evidence="1">
    <location>
        <begin position="83"/>
        <end position="101"/>
    </location>
</feature>
<evidence type="ECO:0000313" key="4">
    <source>
        <dbReference type="Proteomes" id="UP000215616"/>
    </source>
</evidence>
<accession>A0A258CVR2</accession>
<organism evidence="3 4">
    <name type="scientific">Caulobacter vibrioides</name>
    <name type="common">Caulobacter crescentus</name>
    <dbReference type="NCBI Taxonomy" id="155892"/>
    <lineage>
        <taxon>Bacteria</taxon>
        <taxon>Pseudomonadati</taxon>
        <taxon>Pseudomonadota</taxon>
        <taxon>Alphaproteobacteria</taxon>
        <taxon>Caulobacterales</taxon>
        <taxon>Caulobacteraceae</taxon>
        <taxon>Caulobacter</taxon>
    </lineage>
</organism>
<proteinExistence type="predicted"/>
<keyword evidence="1" id="KW-0472">Membrane</keyword>
<evidence type="ECO:0000256" key="1">
    <source>
        <dbReference type="SAM" id="Phobius"/>
    </source>
</evidence>
<sequence>MRENAYARTEDHQAALWADRLATTALSRQEAARLEAWLSANPRREALLAAHRDLITSAPLRRALVQARASGARKAKPRSLGSPIWTLAGVTLAAAIAVIAWPRPALDLKTPQGRQQVQVLADGSRLTLNGDSQARVTLARRKRDVRLDHGEAFFKVAHDPSRPFTVHARDASVTALGTAFNVNRLADATEITVHEGKVRVAATTTRDRPIVVVAGESVRVSARGIEGRVKFNPAIADDWRSGWIELNNGRLGDLVTELNRANATRPLRLGEPALAELRLTGRFRATAPRETAALVAATHGLALHEAPDATVLATTSGR</sequence>
<keyword evidence="1" id="KW-1133">Transmembrane helix</keyword>
<dbReference type="InterPro" id="IPR012373">
    <property type="entry name" value="Ferrdict_sens_TM"/>
</dbReference>
<keyword evidence="1" id="KW-0812">Transmembrane</keyword>
<protein>
    <recommendedName>
        <fullName evidence="2">FecR protein domain-containing protein</fullName>
    </recommendedName>
</protein>
<dbReference type="PANTHER" id="PTHR30273:SF2">
    <property type="entry name" value="PROTEIN FECR"/>
    <property type="match status" value="1"/>
</dbReference>
<dbReference type="GO" id="GO:0016989">
    <property type="term" value="F:sigma factor antagonist activity"/>
    <property type="evidence" value="ECO:0007669"/>
    <property type="project" value="TreeGrafter"/>
</dbReference>
<dbReference type="AlphaFoldDB" id="A0A258CVR2"/>
<dbReference type="PIRSF" id="PIRSF018266">
    <property type="entry name" value="FecR"/>
    <property type="match status" value="1"/>
</dbReference>